<sequence>MPFYLFNLCILLFLLPPFIQGEEEIPISLPIPTNSTDYSSSSPLLQPPQCPRIPLSCSTRDTVEEHSLLTRQLFHRLNLWKTGSSPRPILSKHSPNHSFALLEMGKDIVKAGCPSHFISPGTLDMALYIFILLHGMHKERYEEPISTQSYDRIAPILAACENSFKTRNNQENKFFFDMDSEDEEAVNCMESGFVTPIHQTCRSISSDLSSCSPITPRKNRFCPENNLILEIVWNIVDFVNAACLTHFQDVGATSGYHLWEQAQENLFTRRIRKYWYESRLTSHEYQTILGENVMMDAYNLEMCVEGVYSSRSSFPQRLNRPPYKFRIYRRRRRSLTNGLMHCP</sequence>
<evidence type="ECO:0000313" key="2">
    <source>
        <dbReference type="EMBL" id="CAL8138730.1"/>
    </source>
</evidence>
<accession>A0ABP1RY62</accession>
<keyword evidence="3" id="KW-1185">Reference proteome</keyword>
<reference evidence="2 3" key="1">
    <citation type="submission" date="2024-08" db="EMBL/GenBank/DDBJ databases">
        <authorList>
            <person name="Cucini C."/>
            <person name="Frati F."/>
        </authorList>
    </citation>
    <scope>NUCLEOTIDE SEQUENCE [LARGE SCALE GENOMIC DNA]</scope>
</reference>
<organism evidence="2 3">
    <name type="scientific">Orchesella dallaii</name>
    <dbReference type="NCBI Taxonomy" id="48710"/>
    <lineage>
        <taxon>Eukaryota</taxon>
        <taxon>Metazoa</taxon>
        <taxon>Ecdysozoa</taxon>
        <taxon>Arthropoda</taxon>
        <taxon>Hexapoda</taxon>
        <taxon>Collembola</taxon>
        <taxon>Entomobryomorpha</taxon>
        <taxon>Entomobryoidea</taxon>
        <taxon>Orchesellidae</taxon>
        <taxon>Orchesellinae</taxon>
        <taxon>Orchesella</taxon>
    </lineage>
</organism>
<keyword evidence="1" id="KW-0732">Signal</keyword>
<feature type="signal peptide" evidence="1">
    <location>
        <begin position="1"/>
        <end position="21"/>
    </location>
</feature>
<gene>
    <name evidence="2" type="ORF">ODALV1_LOCUS27504</name>
</gene>
<evidence type="ECO:0000256" key="1">
    <source>
        <dbReference type="SAM" id="SignalP"/>
    </source>
</evidence>
<dbReference type="Proteomes" id="UP001642540">
    <property type="component" value="Unassembled WGS sequence"/>
</dbReference>
<protein>
    <submittedName>
        <fullName evidence="2">Uncharacterized protein</fullName>
    </submittedName>
</protein>
<name>A0ABP1RY62_9HEXA</name>
<evidence type="ECO:0000313" key="3">
    <source>
        <dbReference type="Proteomes" id="UP001642540"/>
    </source>
</evidence>
<dbReference type="EMBL" id="CAXLJM020000124">
    <property type="protein sequence ID" value="CAL8138730.1"/>
    <property type="molecule type" value="Genomic_DNA"/>
</dbReference>
<comment type="caution">
    <text evidence="2">The sequence shown here is derived from an EMBL/GenBank/DDBJ whole genome shotgun (WGS) entry which is preliminary data.</text>
</comment>
<feature type="chain" id="PRO_5045476987" evidence="1">
    <location>
        <begin position="22"/>
        <end position="343"/>
    </location>
</feature>
<proteinExistence type="predicted"/>